<dbReference type="Pfam" id="PF10373">
    <property type="entry name" value="EST1_DNA_bind"/>
    <property type="match status" value="1"/>
</dbReference>
<accession>A0A8S3XTM3</accession>
<feature type="domain" description="DNA/RNA-binding" evidence="3">
    <location>
        <begin position="583"/>
        <end position="826"/>
    </location>
</feature>
<dbReference type="AlphaFoldDB" id="A0A8S3XTM3"/>
<evidence type="ECO:0000259" key="4">
    <source>
        <dbReference type="Pfam" id="PF10374"/>
    </source>
</evidence>
<comment type="caution">
    <text evidence="5">The sequence shown here is derived from an EMBL/GenBank/DDBJ whole genome shotgun (WGS) entry which is preliminary data.</text>
</comment>
<gene>
    <name evidence="5" type="ORF">PAPOLLO_LOCUS20503</name>
</gene>
<dbReference type="GO" id="GO:0042162">
    <property type="term" value="F:telomeric DNA binding"/>
    <property type="evidence" value="ECO:0007669"/>
    <property type="project" value="TreeGrafter"/>
</dbReference>
<organism evidence="5 6">
    <name type="scientific">Parnassius apollo</name>
    <name type="common">Apollo butterfly</name>
    <name type="synonym">Papilio apollo</name>
    <dbReference type="NCBI Taxonomy" id="110799"/>
    <lineage>
        <taxon>Eukaryota</taxon>
        <taxon>Metazoa</taxon>
        <taxon>Ecdysozoa</taxon>
        <taxon>Arthropoda</taxon>
        <taxon>Hexapoda</taxon>
        <taxon>Insecta</taxon>
        <taxon>Pterygota</taxon>
        <taxon>Neoptera</taxon>
        <taxon>Endopterygota</taxon>
        <taxon>Lepidoptera</taxon>
        <taxon>Glossata</taxon>
        <taxon>Ditrysia</taxon>
        <taxon>Papilionoidea</taxon>
        <taxon>Papilionidae</taxon>
        <taxon>Parnassiinae</taxon>
        <taxon>Parnassini</taxon>
        <taxon>Parnassius</taxon>
        <taxon>Parnassius</taxon>
    </lineage>
</organism>
<dbReference type="PANTHER" id="PTHR15696:SF5">
    <property type="entry name" value="NONSENSE-MEDIATED MRNA DECAY FACTOR SMG7"/>
    <property type="match status" value="1"/>
</dbReference>
<dbReference type="Pfam" id="PF10374">
    <property type="entry name" value="EST1"/>
    <property type="match status" value="1"/>
</dbReference>
<dbReference type="InterPro" id="IPR045153">
    <property type="entry name" value="Est1/Ebs1-like"/>
</dbReference>
<dbReference type="InterPro" id="IPR019458">
    <property type="entry name" value="Est1-like_N"/>
</dbReference>
<dbReference type="Proteomes" id="UP000691718">
    <property type="component" value="Unassembled WGS sequence"/>
</dbReference>
<dbReference type="GO" id="GO:0070034">
    <property type="term" value="F:telomerase RNA binding"/>
    <property type="evidence" value="ECO:0007669"/>
    <property type="project" value="TreeGrafter"/>
</dbReference>
<evidence type="ECO:0000256" key="2">
    <source>
        <dbReference type="SAM" id="MobiDB-lite"/>
    </source>
</evidence>
<dbReference type="OrthoDB" id="2194416at2759"/>
<protein>
    <submittedName>
        <fullName evidence="5">(apollo) hypothetical protein</fullName>
    </submittedName>
</protein>
<keyword evidence="1" id="KW-0175">Coiled coil</keyword>
<proteinExistence type="predicted"/>
<feature type="domain" description="Telomerase activating protein Est1-like N-terminal" evidence="4">
    <location>
        <begin position="471"/>
        <end position="580"/>
    </location>
</feature>
<dbReference type="EMBL" id="CAJQZP010001271">
    <property type="protein sequence ID" value="CAG5035199.1"/>
    <property type="molecule type" value="Genomic_DNA"/>
</dbReference>
<evidence type="ECO:0000313" key="5">
    <source>
        <dbReference type="EMBL" id="CAG5035199.1"/>
    </source>
</evidence>
<evidence type="ECO:0000259" key="3">
    <source>
        <dbReference type="Pfam" id="PF10373"/>
    </source>
</evidence>
<dbReference type="PANTHER" id="PTHR15696">
    <property type="entry name" value="SMG-7 SUPPRESSOR WITH MORPHOLOGICAL EFFECT ON GENITALIA PROTEIN 7"/>
    <property type="match status" value="1"/>
</dbReference>
<keyword evidence="6" id="KW-1185">Reference proteome</keyword>
<evidence type="ECO:0000313" key="6">
    <source>
        <dbReference type="Proteomes" id="UP000691718"/>
    </source>
</evidence>
<feature type="region of interest" description="Disordered" evidence="2">
    <location>
        <begin position="653"/>
        <end position="672"/>
    </location>
</feature>
<sequence>MHRLFAELEPSLIVTEQNLADRVRYILRSNIFDVPELERLRREAVPSSDENATAEDAAPQMVEQPANVDAAVNTPVVVDSNDDGTVAQELELEHMRSILEEAIVETRSTPLENRPRLPRIALSKRNRAVVRALNPMLVTYLEASRDLCETDSILFGAALAVCRIIGAKVSTAGRATGHSSAIPAWRRRIEERIAKARALIGRLICFRSGNNRPRIVRTVRMAFAGTNVSLSQPDITQKLTERIDDLKQRIAAWGKRIRRYTERSTRFNQNRLFQSDQKRLYESLERPMVSGTGPAPNQADTVAFWRGLWSEPVNHSEGPWTEVVASQCAGITPMDPVIITPDDVAEAVRRAPNWKSPGLDGLHHYWLKGFMVCHSVLARQFQEALNQKSLPSLFTTGITHLVPKDQASIKMVLNAAVQMLREADELKQKILKFSSGTSMLQDRSLWTTQQQLQNVYQKILMVDLDYALEKKVEQDLWNVGFKQQIEALQIISKDRKNPLRSEGQAMLSWILQAAAGFYLCLLHQICTTFKLDLPFRRRASLLGSVEAWGPGATAAPAAARYASQHCLVHLGDLARYRQQLRVAHTFYRHALAVSPHSGQPYNQLALVAWRRGRRLAALYWHVRSLMVRAPFPPAPANLARTLAAASRDVKEAPPMPVLPGLTKPVSNPTPVKPERLDAHSYVTELIRAINSIHTVEQLDDAAILVNTLNTSLTPLVATDSFESMTLIKMSCVLIWLVQSSSEDLSSESALSADEATAARLAASLAASTVLSLLLPAYTAPELPKKALPALKVWLHWMVGKPQALEAAAWRARPQMWPALAHTLAALAPRAALLPADLCECNPEHCAYTLDGGQASGAGGSSVARAAADVAGAGAHPDCAGAACRPAARGPL</sequence>
<feature type="coiled-coil region" evidence="1">
    <location>
        <begin position="236"/>
        <end position="263"/>
    </location>
</feature>
<dbReference type="InterPro" id="IPR018834">
    <property type="entry name" value="DNA/RNA-bd_Est1-type"/>
</dbReference>
<name>A0A8S3XTM3_PARAO</name>
<dbReference type="GO" id="GO:0005697">
    <property type="term" value="C:telomerase holoenzyme complex"/>
    <property type="evidence" value="ECO:0007669"/>
    <property type="project" value="TreeGrafter"/>
</dbReference>
<evidence type="ECO:0000256" key="1">
    <source>
        <dbReference type="SAM" id="Coils"/>
    </source>
</evidence>
<reference evidence="5" key="1">
    <citation type="submission" date="2021-04" db="EMBL/GenBank/DDBJ databases">
        <authorList>
            <person name="Tunstrom K."/>
        </authorList>
    </citation>
    <scope>NUCLEOTIDE SEQUENCE</scope>
</reference>
<dbReference type="GO" id="GO:0000184">
    <property type="term" value="P:nuclear-transcribed mRNA catabolic process, nonsense-mediated decay"/>
    <property type="evidence" value="ECO:0007669"/>
    <property type="project" value="TreeGrafter"/>
</dbReference>